<keyword evidence="4" id="KW-1185">Reference proteome</keyword>
<keyword evidence="2" id="KW-1133">Transmembrane helix</keyword>
<keyword evidence="2" id="KW-0812">Transmembrane</keyword>
<feature type="region of interest" description="Disordered" evidence="1">
    <location>
        <begin position="1"/>
        <end position="36"/>
    </location>
</feature>
<comment type="caution">
    <text evidence="3">The sequence shown here is derived from an EMBL/GenBank/DDBJ whole genome shotgun (WGS) entry which is preliminary data.</text>
</comment>
<feature type="transmembrane region" description="Helical" evidence="2">
    <location>
        <begin position="95"/>
        <end position="114"/>
    </location>
</feature>
<sequence length="124" mass="13211">MKIIYHNTPSTEGHALPPSNAQGIKKPVKNSSGEVKTQKSAESVIFHLEAARGSERIDASLKVGAAGFALILALAMLALIALAKAFTFTTYMTRSNFWVVVTMLALLLVILDVARGLADARSGK</sequence>
<accession>A0A8H4Z7V7</accession>
<evidence type="ECO:0000256" key="2">
    <source>
        <dbReference type="SAM" id="Phobius"/>
    </source>
</evidence>
<gene>
    <name evidence="3" type="ORF">FANTH_8998</name>
</gene>
<keyword evidence="2" id="KW-0472">Membrane</keyword>
<reference evidence="3 4" key="1">
    <citation type="journal article" date="2020" name="BMC Genomics">
        <title>Correction to: Identification and distribution of gene clusters required for synthesis of sphingolipid metabolism inhibitors in diverse species of the filamentous fungus Fusarium.</title>
        <authorList>
            <person name="Kim H.S."/>
            <person name="Lohmar J.M."/>
            <person name="Busman M."/>
            <person name="Brown D.W."/>
            <person name="Naumann T.A."/>
            <person name="Divon H.H."/>
            <person name="Lysoe E."/>
            <person name="Uhlig S."/>
            <person name="Proctor R.H."/>
        </authorList>
    </citation>
    <scope>NUCLEOTIDE SEQUENCE [LARGE SCALE GENOMIC DNA]</scope>
    <source>
        <strain evidence="3 4">NRRL 25214</strain>
    </source>
</reference>
<dbReference type="AlphaFoldDB" id="A0A8H4Z7V7"/>
<proteinExistence type="predicted"/>
<protein>
    <submittedName>
        <fullName evidence="3">Uncharacterized protein</fullName>
    </submittedName>
</protein>
<organism evidence="3 4">
    <name type="scientific">Fusarium anthophilum</name>
    <dbReference type="NCBI Taxonomy" id="48485"/>
    <lineage>
        <taxon>Eukaryota</taxon>
        <taxon>Fungi</taxon>
        <taxon>Dikarya</taxon>
        <taxon>Ascomycota</taxon>
        <taxon>Pezizomycotina</taxon>
        <taxon>Sordariomycetes</taxon>
        <taxon>Hypocreomycetidae</taxon>
        <taxon>Hypocreales</taxon>
        <taxon>Nectriaceae</taxon>
        <taxon>Fusarium</taxon>
        <taxon>Fusarium fujikuroi species complex</taxon>
    </lineage>
</organism>
<evidence type="ECO:0000313" key="4">
    <source>
        <dbReference type="Proteomes" id="UP000573603"/>
    </source>
</evidence>
<feature type="transmembrane region" description="Helical" evidence="2">
    <location>
        <begin position="63"/>
        <end position="83"/>
    </location>
</feature>
<evidence type="ECO:0000313" key="3">
    <source>
        <dbReference type="EMBL" id="KAF5241782.1"/>
    </source>
</evidence>
<evidence type="ECO:0000256" key="1">
    <source>
        <dbReference type="SAM" id="MobiDB-lite"/>
    </source>
</evidence>
<dbReference type="EMBL" id="JABEVY010000223">
    <property type="protein sequence ID" value="KAF5241782.1"/>
    <property type="molecule type" value="Genomic_DNA"/>
</dbReference>
<name>A0A8H4Z7V7_9HYPO</name>
<dbReference type="Proteomes" id="UP000573603">
    <property type="component" value="Unassembled WGS sequence"/>
</dbReference>